<evidence type="ECO:0000313" key="1">
    <source>
        <dbReference type="EnsemblMetazoa" id="Aqu2.1.14357_001"/>
    </source>
</evidence>
<sequence length="169" mass="19064">MFLKVLRCNRFLARQGIALRGHRSETVLNTMKNSSLPSSFRDYFEVTKLEHGFAAGNVRLFCPTRWTVRGDLIDSILENYPALMQLLDECLESRHYYTGDEGGFAMATPVYGQLGAIYPESETIAAYLECAELYFRANGIKDKTLVPVFFTVIGRAKEPIFDPVIGPKP</sequence>
<dbReference type="EnsemblMetazoa" id="Aqu2.1.14357_001">
    <property type="protein sequence ID" value="Aqu2.1.14357_001"/>
    <property type="gene ID" value="Aqu2.1.14357"/>
</dbReference>
<dbReference type="InParanoid" id="A0A1X7TI17"/>
<name>A0A1X7TI17_AMPQE</name>
<proteinExistence type="predicted"/>
<dbReference type="AlphaFoldDB" id="A0A1X7TI17"/>
<protein>
    <submittedName>
        <fullName evidence="1">Uncharacterized protein</fullName>
    </submittedName>
</protein>
<organism evidence="1">
    <name type="scientific">Amphimedon queenslandica</name>
    <name type="common">Sponge</name>
    <dbReference type="NCBI Taxonomy" id="400682"/>
    <lineage>
        <taxon>Eukaryota</taxon>
        <taxon>Metazoa</taxon>
        <taxon>Porifera</taxon>
        <taxon>Demospongiae</taxon>
        <taxon>Heteroscleromorpha</taxon>
        <taxon>Haplosclerida</taxon>
        <taxon>Niphatidae</taxon>
        <taxon>Amphimedon</taxon>
    </lineage>
</organism>
<accession>A0A1X7TI17</accession>
<reference evidence="1" key="1">
    <citation type="submission" date="2017-05" db="UniProtKB">
        <authorList>
            <consortium name="EnsemblMetazoa"/>
        </authorList>
    </citation>
    <scope>IDENTIFICATION</scope>
</reference>